<dbReference type="Pfam" id="PF00067">
    <property type="entry name" value="p450"/>
    <property type="match status" value="1"/>
</dbReference>
<protein>
    <recommendedName>
        <fullName evidence="7">Cytochrome P450</fullName>
    </recommendedName>
</protein>
<evidence type="ECO:0000256" key="4">
    <source>
        <dbReference type="SAM" id="Phobius"/>
    </source>
</evidence>
<dbReference type="PRINTS" id="PR00463">
    <property type="entry name" value="EP450I"/>
</dbReference>
<feature type="transmembrane region" description="Helical" evidence="4">
    <location>
        <begin position="12"/>
        <end position="30"/>
    </location>
</feature>
<evidence type="ECO:0000313" key="5">
    <source>
        <dbReference type="EMBL" id="KAL2613951.1"/>
    </source>
</evidence>
<keyword evidence="1 3" id="KW-0479">Metal-binding</keyword>
<keyword evidence="6" id="KW-1185">Reference proteome</keyword>
<dbReference type="InterPro" id="IPR002401">
    <property type="entry name" value="Cyt_P450_E_grp-I"/>
</dbReference>
<evidence type="ECO:0000256" key="3">
    <source>
        <dbReference type="PIRSR" id="PIRSR602401-1"/>
    </source>
</evidence>
<evidence type="ECO:0008006" key="7">
    <source>
        <dbReference type="Google" id="ProtNLM"/>
    </source>
</evidence>
<reference evidence="5 6" key="1">
    <citation type="submission" date="2024-09" db="EMBL/GenBank/DDBJ databases">
        <title>Chromosome-scale assembly of Riccia fluitans.</title>
        <authorList>
            <person name="Paukszto L."/>
            <person name="Sawicki J."/>
            <person name="Karawczyk K."/>
            <person name="Piernik-Szablinska J."/>
            <person name="Szczecinska M."/>
            <person name="Mazdziarz M."/>
        </authorList>
    </citation>
    <scope>NUCLEOTIDE SEQUENCE [LARGE SCALE GENOMIC DNA]</scope>
    <source>
        <strain evidence="5">Rf_01</strain>
        <tissue evidence="5">Aerial parts of the thallus</tissue>
    </source>
</reference>
<organism evidence="5 6">
    <name type="scientific">Riccia fluitans</name>
    <dbReference type="NCBI Taxonomy" id="41844"/>
    <lineage>
        <taxon>Eukaryota</taxon>
        <taxon>Viridiplantae</taxon>
        <taxon>Streptophyta</taxon>
        <taxon>Embryophyta</taxon>
        <taxon>Marchantiophyta</taxon>
        <taxon>Marchantiopsida</taxon>
        <taxon>Marchantiidae</taxon>
        <taxon>Marchantiales</taxon>
        <taxon>Ricciaceae</taxon>
        <taxon>Riccia</taxon>
    </lineage>
</organism>
<dbReference type="AlphaFoldDB" id="A0ABD1Y199"/>
<dbReference type="PANTHER" id="PTHR24286">
    <property type="entry name" value="CYTOCHROME P450 26"/>
    <property type="match status" value="1"/>
</dbReference>
<feature type="binding site" description="axial binding residue" evidence="3">
    <location>
        <position position="426"/>
    </location>
    <ligand>
        <name>heme</name>
        <dbReference type="ChEBI" id="CHEBI:30413"/>
    </ligand>
    <ligandPart>
        <name>Fe</name>
        <dbReference type="ChEBI" id="CHEBI:18248"/>
    </ligandPart>
</feature>
<sequence length="484" mass="54403">MEIAGFLTRDSLLPAFLLGGILVVLFLHFVQRQKTIYQDPRIPKGSKGWPLIGETLAFGNADPMKYALTRARKYGSVFRSNILGTPSIIVTTPDVAKFVLGERSIFKASYPSTISILVGKKSLTSCDPHRHPFLKRIIQGALLPETLRQEVGRIENYVNEALNSWEGKRVEITKEMKTFMLDVAMYFVFGITDLRGTAEAQVLVDMYRAIGKGMYVLPINLPGFTWHKTLQDREKGCAYLKNIIGKARKESEQGFKQNTVLGALVDCKDENGEKLQDDEIIDLLIGTLFGAHDTTANALTWALKHLSEHHDVLETLVAEQEEILNSKAPGKGLTWEDTRRMHHTSQVINETLRLPTVLQFVAREPLEDVEFNGILIPKGWRVYIMTTCVHLDPQNYPNPLAFDPSRFQVPPKAGTFIPFAAGAHICPGSELARLVLSVFLHHLCTKFRWQSLQPDMGIEFKPFPTPKGGFPIRLERKANPGLQM</sequence>
<evidence type="ECO:0000256" key="1">
    <source>
        <dbReference type="ARBA" id="ARBA00022723"/>
    </source>
</evidence>
<dbReference type="EMBL" id="JBHFFA010000007">
    <property type="protein sequence ID" value="KAL2613951.1"/>
    <property type="molecule type" value="Genomic_DNA"/>
</dbReference>
<comment type="caution">
    <text evidence="5">The sequence shown here is derived from an EMBL/GenBank/DDBJ whole genome shotgun (WGS) entry which is preliminary data.</text>
</comment>
<name>A0ABD1Y199_9MARC</name>
<dbReference type="InterPro" id="IPR001128">
    <property type="entry name" value="Cyt_P450"/>
</dbReference>
<keyword evidence="4" id="KW-0812">Transmembrane</keyword>
<dbReference type="Proteomes" id="UP001605036">
    <property type="component" value="Unassembled WGS sequence"/>
</dbReference>
<dbReference type="Gene3D" id="1.10.630.10">
    <property type="entry name" value="Cytochrome P450"/>
    <property type="match status" value="1"/>
</dbReference>
<evidence type="ECO:0000313" key="6">
    <source>
        <dbReference type="Proteomes" id="UP001605036"/>
    </source>
</evidence>
<dbReference type="CDD" id="cd11043">
    <property type="entry name" value="CYP90-like"/>
    <property type="match status" value="1"/>
</dbReference>
<keyword evidence="3" id="KW-0349">Heme</keyword>
<dbReference type="InterPro" id="IPR036396">
    <property type="entry name" value="Cyt_P450_sf"/>
</dbReference>
<evidence type="ECO:0000256" key="2">
    <source>
        <dbReference type="ARBA" id="ARBA00023004"/>
    </source>
</evidence>
<accession>A0ABD1Y199</accession>
<dbReference type="SUPFAM" id="SSF48264">
    <property type="entry name" value="Cytochrome P450"/>
    <property type="match status" value="1"/>
</dbReference>
<comment type="cofactor">
    <cofactor evidence="3">
        <name>heme</name>
        <dbReference type="ChEBI" id="CHEBI:30413"/>
    </cofactor>
</comment>
<proteinExistence type="predicted"/>
<gene>
    <name evidence="5" type="ORF">R1flu_025643</name>
</gene>
<keyword evidence="4" id="KW-1133">Transmembrane helix</keyword>
<dbReference type="PRINTS" id="PR00385">
    <property type="entry name" value="P450"/>
</dbReference>
<dbReference type="PANTHER" id="PTHR24286:SF376">
    <property type="entry name" value="ABSCISIC ACID 8'-HYDROXYLASE 4"/>
    <property type="match status" value="1"/>
</dbReference>
<keyword evidence="4" id="KW-0472">Membrane</keyword>
<keyword evidence="2 3" id="KW-0408">Iron</keyword>
<dbReference type="GO" id="GO:0046872">
    <property type="term" value="F:metal ion binding"/>
    <property type="evidence" value="ECO:0007669"/>
    <property type="project" value="UniProtKB-KW"/>
</dbReference>